<evidence type="ECO:0000313" key="4">
    <source>
        <dbReference type="Proteomes" id="UP000317238"/>
    </source>
</evidence>
<name>A0A5C5XR02_9PLAN</name>
<comment type="caution">
    <text evidence="3">The sequence shown here is derived from an EMBL/GenBank/DDBJ whole genome shotgun (WGS) entry which is preliminary data.</text>
</comment>
<keyword evidence="2" id="KW-0732">Signal</keyword>
<evidence type="ECO:0000256" key="1">
    <source>
        <dbReference type="SAM" id="Coils"/>
    </source>
</evidence>
<keyword evidence="1" id="KW-0175">Coiled coil</keyword>
<proteinExistence type="predicted"/>
<evidence type="ECO:0000313" key="3">
    <source>
        <dbReference type="EMBL" id="TWT65637.1"/>
    </source>
</evidence>
<feature type="coiled-coil region" evidence="1">
    <location>
        <begin position="100"/>
        <end position="127"/>
    </location>
</feature>
<organism evidence="3 4">
    <name type="scientific">Crateriforma conspicua</name>
    <dbReference type="NCBI Taxonomy" id="2527996"/>
    <lineage>
        <taxon>Bacteria</taxon>
        <taxon>Pseudomonadati</taxon>
        <taxon>Planctomycetota</taxon>
        <taxon>Planctomycetia</taxon>
        <taxon>Planctomycetales</taxon>
        <taxon>Planctomycetaceae</taxon>
        <taxon>Crateriforma</taxon>
    </lineage>
</organism>
<gene>
    <name evidence="3" type="ORF">Pan14r_51840</name>
</gene>
<accession>A0A5C5XR02</accession>
<dbReference type="EMBL" id="SJPL01000002">
    <property type="protein sequence ID" value="TWT65637.1"/>
    <property type="molecule type" value="Genomic_DNA"/>
</dbReference>
<dbReference type="Proteomes" id="UP000317238">
    <property type="component" value="Unassembled WGS sequence"/>
</dbReference>
<sequence length="198" mass="21308" precursor="true">MRNLWMALAIIAACATSVHANSNTAHAKKSEAMDDSYSAGNRQQEMISAADQNQSHLGGVRIGKDYWVDVRGVPASEFSSLTDSEGRNLLSTASAWSSDNHSYAQSLENLQSDLDEVENLIDQGNNLLNQSQYSAAIVKYDNAIAAAASVEAQMDAIGDANPNAPPSNTILDRLSWVQAANTQIDTVAAIYLGEYYGY</sequence>
<reference evidence="3 4" key="1">
    <citation type="submission" date="2019-02" db="EMBL/GenBank/DDBJ databases">
        <title>Deep-cultivation of Planctomycetes and their phenomic and genomic characterization uncovers novel biology.</title>
        <authorList>
            <person name="Wiegand S."/>
            <person name="Jogler M."/>
            <person name="Boedeker C."/>
            <person name="Pinto D."/>
            <person name="Vollmers J."/>
            <person name="Rivas-Marin E."/>
            <person name="Kohn T."/>
            <person name="Peeters S.H."/>
            <person name="Heuer A."/>
            <person name="Rast P."/>
            <person name="Oberbeckmann S."/>
            <person name="Bunk B."/>
            <person name="Jeske O."/>
            <person name="Meyerdierks A."/>
            <person name="Storesund J.E."/>
            <person name="Kallscheuer N."/>
            <person name="Luecker S."/>
            <person name="Lage O.M."/>
            <person name="Pohl T."/>
            <person name="Merkel B.J."/>
            <person name="Hornburger P."/>
            <person name="Mueller R.-W."/>
            <person name="Bruemmer F."/>
            <person name="Labrenz M."/>
            <person name="Spormann A.M."/>
            <person name="Op Den Camp H."/>
            <person name="Overmann J."/>
            <person name="Amann R."/>
            <person name="Jetten M.S.M."/>
            <person name="Mascher T."/>
            <person name="Medema M.H."/>
            <person name="Devos D.P."/>
            <person name="Kaster A.-K."/>
            <person name="Ovreas L."/>
            <person name="Rohde M."/>
            <person name="Galperin M.Y."/>
            <person name="Jogler C."/>
        </authorList>
    </citation>
    <scope>NUCLEOTIDE SEQUENCE [LARGE SCALE GENOMIC DNA]</scope>
    <source>
        <strain evidence="3 4">Pan14r</strain>
    </source>
</reference>
<dbReference type="RefSeq" id="WP_145304360.1">
    <property type="nucleotide sequence ID" value="NZ_CP036319.1"/>
</dbReference>
<evidence type="ECO:0000256" key="2">
    <source>
        <dbReference type="SAM" id="SignalP"/>
    </source>
</evidence>
<protein>
    <submittedName>
        <fullName evidence="3">Uncharacterized protein</fullName>
    </submittedName>
</protein>
<dbReference type="AlphaFoldDB" id="A0A5C5XR02"/>
<feature type="signal peptide" evidence="2">
    <location>
        <begin position="1"/>
        <end position="20"/>
    </location>
</feature>
<keyword evidence="4" id="KW-1185">Reference proteome</keyword>
<feature type="chain" id="PRO_5022962562" evidence="2">
    <location>
        <begin position="21"/>
        <end position="198"/>
    </location>
</feature>